<accession>A0A645FMS7</accession>
<sequence length="215" mass="24035">MMGGEFCGNAARSLAAYMVYSSYPGLNKIEDKYLVELEVSGAKEMVSCEVLPTQKSNEFCSKINMPLPVSTDEFKFDYENGSLNIVKVELPGITHFIIACDGIKDKQDFFTKFKSELNLDELDAFGLMFYEAHKNFLEPLVYVRETESLFWERSCVSGTTALAYALSYDKKENLSIEVNEPGGKLLVEASWCDGKIKSIKLDGKVTIVAEGTLHI</sequence>
<dbReference type="InterPro" id="IPR058944">
    <property type="entry name" value="CntK-like"/>
</dbReference>
<protein>
    <recommendedName>
        <fullName evidence="2">Diaminopimelate epimerase</fullName>
    </recommendedName>
</protein>
<dbReference type="Pfam" id="PF26317">
    <property type="entry name" value="CntK_N"/>
    <property type="match status" value="1"/>
</dbReference>
<reference evidence="1" key="1">
    <citation type="submission" date="2019-08" db="EMBL/GenBank/DDBJ databases">
        <authorList>
            <person name="Kucharzyk K."/>
            <person name="Murdoch R.W."/>
            <person name="Higgins S."/>
            <person name="Loffler F."/>
        </authorList>
    </citation>
    <scope>NUCLEOTIDE SEQUENCE</scope>
</reference>
<evidence type="ECO:0000313" key="1">
    <source>
        <dbReference type="EMBL" id="MPN15728.1"/>
    </source>
</evidence>
<name>A0A645FMS7_9ZZZZ</name>
<comment type="caution">
    <text evidence="1">The sequence shown here is derived from an EMBL/GenBank/DDBJ whole genome shotgun (WGS) entry which is preliminary data.</text>
</comment>
<dbReference type="AlphaFoldDB" id="A0A645FMS7"/>
<proteinExistence type="predicted"/>
<dbReference type="EMBL" id="VSSQ01062573">
    <property type="protein sequence ID" value="MPN15728.1"/>
    <property type="molecule type" value="Genomic_DNA"/>
</dbReference>
<organism evidence="1">
    <name type="scientific">bioreactor metagenome</name>
    <dbReference type="NCBI Taxonomy" id="1076179"/>
    <lineage>
        <taxon>unclassified sequences</taxon>
        <taxon>metagenomes</taxon>
        <taxon>ecological metagenomes</taxon>
    </lineage>
</organism>
<gene>
    <name evidence="1" type="ORF">SDC9_163062</name>
</gene>
<evidence type="ECO:0008006" key="2">
    <source>
        <dbReference type="Google" id="ProtNLM"/>
    </source>
</evidence>
<dbReference type="SUPFAM" id="SSF54506">
    <property type="entry name" value="Diaminopimelate epimerase-like"/>
    <property type="match status" value="1"/>
</dbReference>